<comment type="caution">
    <text evidence="9">The sequence shown here is derived from an EMBL/GenBank/DDBJ whole genome shotgun (WGS) entry which is preliminary data.</text>
</comment>
<dbReference type="GO" id="GO:0048315">
    <property type="term" value="P:conidium formation"/>
    <property type="evidence" value="ECO:0007669"/>
    <property type="project" value="UniProtKB-KW"/>
</dbReference>
<feature type="compositionally biased region" description="Polar residues" evidence="8">
    <location>
        <begin position="391"/>
        <end position="400"/>
    </location>
</feature>
<evidence type="ECO:0000256" key="8">
    <source>
        <dbReference type="SAM" id="MobiDB-lite"/>
    </source>
</evidence>
<keyword evidence="6" id="KW-0804">Transcription</keyword>
<accession>V5FNX7</accession>
<feature type="compositionally biased region" description="Polar residues" evidence="8">
    <location>
        <begin position="164"/>
        <end position="174"/>
    </location>
</feature>
<proteinExistence type="inferred from homology"/>
<evidence type="ECO:0000256" key="2">
    <source>
        <dbReference type="ARBA" id="ARBA00015342"/>
    </source>
</evidence>
<organism evidence="9 10">
    <name type="scientific">Byssochlamys spectabilis (strain No. 5 / NBRC 109023)</name>
    <name type="common">Paecilomyces variotii</name>
    <dbReference type="NCBI Taxonomy" id="1356009"/>
    <lineage>
        <taxon>Eukaryota</taxon>
        <taxon>Fungi</taxon>
        <taxon>Dikarya</taxon>
        <taxon>Ascomycota</taxon>
        <taxon>Pezizomycotina</taxon>
        <taxon>Eurotiomycetes</taxon>
        <taxon>Eurotiomycetidae</taxon>
        <taxon>Eurotiales</taxon>
        <taxon>Thermoascaceae</taxon>
        <taxon>Paecilomyces</taxon>
    </lineage>
</organism>
<dbReference type="PANTHER" id="PTHR22934">
    <property type="entry name" value="PROTEIN ESC1/WETA-RELATED"/>
    <property type="match status" value="1"/>
</dbReference>
<evidence type="ECO:0000256" key="4">
    <source>
        <dbReference type="ARBA" id="ARBA00023015"/>
    </source>
</evidence>
<dbReference type="eggNOG" id="ENOG502S8IT">
    <property type="taxonomic scope" value="Eukaryota"/>
</dbReference>
<reference evidence="10" key="1">
    <citation type="journal article" date="2014" name="Genome Announc.">
        <title>Draft genome sequence of the formaldehyde-resistant fungus Byssochlamys spectabilis No. 5 (anamorph Paecilomyces variotii No. 5) (NBRC109023).</title>
        <authorList>
            <person name="Oka T."/>
            <person name="Ekino K."/>
            <person name="Fukuda K."/>
            <person name="Nomura Y."/>
        </authorList>
    </citation>
    <scope>NUCLEOTIDE SEQUENCE [LARGE SCALE GENOMIC DNA]</scope>
    <source>
        <strain evidence="10">No. 5 / NBRC 109023</strain>
    </source>
</reference>
<feature type="compositionally biased region" description="Polar residues" evidence="8">
    <location>
        <begin position="407"/>
        <end position="419"/>
    </location>
</feature>
<dbReference type="GO" id="GO:0030435">
    <property type="term" value="P:sporulation resulting in formation of a cellular spore"/>
    <property type="evidence" value="ECO:0007669"/>
    <property type="project" value="UniProtKB-KW"/>
</dbReference>
<feature type="compositionally biased region" description="Basic residues" evidence="8">
    <location>
        <begin position="456"/>
        <end position="465"/>
    </location>
</feature>
<evidence type="ECO:0000313" key="10">
    <source>
        <dbReference type="Proteomes" id="UP000018001"/>
    </source>
</evidence>
<feature type="region of interest" description="Disordered" evidence="8">
    <location>
        <begin position="499"/>
        <end position="531"/>
    </location>
</feature>
<comment type="similarity">
    <text evidence="1">Belongs to the wetA family.</text>
</comment>
<feature type="region of interest" description="Disordered" evidence="8">
    <location>
        <begin position="107"/>
        <end position="175"/>
    </location>
</feature>
<feature type="compositionally biased region" description="Low complexity" evidence="8">
    <location>
        <begin position="375"/>
        <end position="390"/>
    </location>
</feature>
<dbReference type="HOGENOM" id="CLU_030750_0_0_1"/>
<dbReference type="EMBL" id="BAUL01000316">
    <property type="protein sequence ID" value="GAD99739.1"/>
    <property type="molecule type" value="Genomic_DNA"/>
</dbReference>
<dbReference type="AlphaFoldDB" id="V5FNX7"/>
<dbReference type="PANTHER" id="PTHR22934:SF25">
    <property type="entry name" value="DEVELOPMENTAL REGULATORY PROTEIN WETA"/>
    <property type="match status" value="1"/>
</dbReference>
<keyword evidence="10" id="KW-1185">Reference proteome</keyword>
<evidence type="ECO:0000256" key="7">
    <source>
        <dbReference type="ARBA" id="ARBA00023321"/>
    </source>
</evidence>
<evidence type="ECO:0000256" key="1">
    <source>
        <dbReference type="ARBA" id="ARBA00008881"/>
    </source>
</evidence>
<evidence type="ECO:0000313" key="9">
    <source>
        <dbReference type="EMBL" id="GAD99739.1"/>
    </source>
</evidence>
<keyword evidence="4" id="KW-0805">Transcription regulation</keyword>
<dbReference type="Proteomes" id="UP000018001">
    <property type="component" value="Unassembled WGS sequence"/>
</dbReference>
<feature type="region of interest" description="Disordered" evidence="8">
    <location>
        <begin position="269"/>
        <end position="486"/>
    </location>
</feature>
<feature type="compositionally biased region" description="Low complexity" evidence="8">
    <location>
        <begin position="427"/>
        <end position="442"/>
    </location>
</feature>
<keyword evidence="3" id="KW-0749">Sporulation</keyword>
<dbReference type="InParanoid" id="V5FNX7"/>
<evidence type="ECO:0000256" key="5">
    <source>
        <dbReference type="ARBA" id="ARBA00023159"/>
    </source>
</evidence>
<feature type="compositionally biased region" description="Polar residues" evidence="8">
    <location>
        <begin position="316"/>
        <end position="325"/>
    </location>
</feature>
<evidence type="ECO:0000256" key="6">
    <source>
        <dbReference type="ARBA" id="ARBA00023163"/>
    </source>
</evidence>
<keyword evidence="5" id="KW-0010">Activator</keyword>
<dbReference type="OrthoDB" id="2575228at2759"/>
<name>V5FNX7_BYSSN</name>
<keyword evidence="7" id="KW-0183">Conidiation</keyword>
<evidence type="ECO:0000256" key="3">
    <source>
        <dbReference type="ARBA" id="ARBA00022969"/>
    </source>
</evidence>
<gene>
    <name evidence="9" type="ORF">PVAR5_8464</name>
</gene>
<sequence length="554" mass="60072">MFAPSFDQSFNDIFNEYVNMDSNGDGNKEVPFTSSDIEQLFPPGSLSSDCGDLSSIGSSTRHPPLSPQTWSKGLWGLQDDALSSVDQRTFTFHDTIHPSAISDLSLNLESSSRPAEAPGLISTSPSTPPATPSRKPSKSAIITPKTIRRREPNDRRALLRKHSFSPSLMRSSHMQKTKMAYPEAWAQKLQDYHFRNSDERLPLSPPPSDILVQHETMQPDHHAQMHMSSSAPSGGFMRDSAEMPTNYDSNMFHHASAMSMHQRQRYLSHHGSVALSASSPPSADEIFHSPHSSDSQPMPSWHADALGTPSMPFTPDLQSHDSQAWWSPMASRVAPVTQGPTQNPYLVSPLPQRPVQNTQNHGDLLQGGLMINFDPSFEMSSAPESSFSASTLPTTASQDRSYAHVSGPQQPFAKNSPFTTPRGVHATQPSPQSPSVSPTTSPKSGAAARTATNMKAGHRRNHSRKLSSQSASAPKPVKAGSPNGANKAANVSFVNFTPSDSKKILTGVAPSGSSKTKARREQEARDRRRKLSEAALMAVKRAGGDVEALEAVLC</sequence>
<protein>
    <recommendedName>
        <fullName evidence="2">Developmental regulatory protein wetA</fullName>
    </recommendedName>
</protein>
<dbReference type="InterPro" id="IPR040112">
    <property type="entry name" value="WetA"/>
</dbReference>